<protein>
    <submittedName>
        <fullName evidence="5">DUF5684 domain-containing protein</fullName>
    </submittedName>
</protein>
<comment type="caution">
    <text evidence="5">The sequence shown here is derived from an EMBL/GenBank/DDBJ whole genome shotgun (WGS) entry which is preliminary data.</text>
</comment>
<dbReference type="CDD" id="cd00060">
    <property type="entry name" value="FHA"/>
    <property type="match status" value="1"/>
</dbReference>
<feature type="compositionally biased region" description="Low complexity" evidence="2">
    <location>
        <begin position="205"/>
        <end position="232"/>
    </location>
</feature>
<dbReference type="InterPro" id="IPR000253">
    <property type="entry name" value="FHA_dom"/>
</dbReference>
<evidence type="ECO:0000256" key="2">
    <source>
        <dbReference type="SAM" id="MobiDB-lite"/>
    </source>
</evidence>
<proteinExistence type="predicted"/>
<dbReference type="InterPro" id="IPR043739">
    <property type="entry name" value="DUF5684"/>
</dbReference>
<sequence>MTPIVDESLLSLLGLFGLLIGVIGYLWAALALSAMFRKMGEEPWKGWVPFLNLATVLTWGGFNPWLVLIGLIPVIGPIVILILMIVSAHRINPGFGYGAGMTVLAAFFFIIWASILGFGPARWLGARAAAWRPAVTDPLDADPAPTPAVPSAPAAPVVAPPAAQVDTAADAFAFAPPAPRTGPVWVPPDITTSPPAAAPPPGAPATPVVSVPEEPEEVSWPSEIDDVSAVSPSPFPPSAAAGRRYAAPPVREDADDEHSGPIAFVPGRRSNVDPAPADPPVTRMPAAAPGTRRSARTDDSDEPEAFPELSGEVSAVIGAPRAGTPRSALSSVSAQQRRQEPFGDEDDDLERTVIARRVKRPAWELVPASGVPLPLTADVVILGRRPAADPTFPRAQLLAVPDSARTVSKTHARIELRGERWHITDLASTNGVMLRTLMGEELEIEAGTELQAGERFYLGDEEFLLHRVES</sequence>
<keyword evidence="1" id="KW-0597">Phosphoprotein</keyword>
<feature type="transmembrane region" description="Helical" evidence="3">
    <location>
        <begin position="12"/>
        <end position="32"/>
    </location>
</feature>
<feature type="transmembrane region" description="Helical" evidence="3">
    <location>
        <begin position="68"/>
        <end position="88"/>
    </location>
</feature>
<keyword evidence="3" id="KW-0472">Membrane</keyword>
<dbReference type="EMBL" id="JAODOR010000005">
    <property type="protein sequence ID" value="MCT9001808.1"/>
    <property type="molecule type" value="Genomic_DNA"/>
</dbReference>
<dbReference type="Pfam" id="PF18936">
    <property type="entry name" value="DUF5684"/>
    <property type="match status" value="1"/>
</dbReference>
<keyword evidence="3" id="KW-0812">Transmembrane</keyword>
<dbReference type="InterPro" id="IPR008984">
    <property type="entry name" value="SMAD_FHA_dom_sf"/>
</dbReference>
<name>A0ABT2PCS0_9MICO</name>
<evidence type="ECO:0000256" key="1">
    <source>
        <dbReference type="ARBA" id="ARBA00022553"/>
    </source>
</evidence>
<feature type="compositionally biased region" description="Polar residues" evidence="2">
    <location>
        <begin position="327"/>
        <end position="336"/>
    </location>
</feature>
<evidence type="ECO:0000313" key="5">
    <source>
        <dbReference type="EMBL" id="MCT9001808.1"/>
    </source>
</evidence>
<feature type="domain" description="FHA" evidence="4">
    <location>
        <begin position="380"/>
        <end position="434"/>
    </location>
</feature>
<keyword evidence="6" id="KW-1185">Reference proteome</keyword>
<dbReference type="PROSITE" id="PS50006">
    <property type="entry name" value="FHA_DOMAIN"/>
    <property type="match status" value="1"/>
</dbReference>
<dbReference type="Gene3D" id="2.60.200.20">
    <property type="match status" value="1"/>
</dbReference>
<accession>A0ABT2PCS0</accession>
<evidence type="ECO:0000313" key="6">
    <source>
        <dbReference type="Proteomes" id="UP001300496"/>
    </source>
</evidence>
<dbReference type="Proteomes" id="UP001300496">
    <property type="component" value="Unassembled WGS sequence"/>
</dbReference>
<dbReference type="RefSeq" id="WP_261606360.1">
    <property type="nucleotide sequence ID" value="NZ_JAODOR010000005.1"/>
</dbReference>
<dbReference type="Pfam" id="PF00498">
    <property type="entry name" value="FHA"/>
    <property type="match status" value="1"/>
</dbReference>
<evidence type="ECO:0000259" key="4">
    <source>
        <dbReference type="PROSITE" id="PS50006"/>
    </source>
</evidence>
<organism evidence="5 6">
    <name type="scientific">Microbacterium memoriense</name>
    <dbReference type="NCBI Taxonomy" id="2978350"/>
    <lineage>
        <taxon>Bacteria</taxon>
        <taxon>Bacillati</taxon>
        <taxon>Actinomycetota</taxon>
        <taxon>Actinomycetes</taxon>
        <taxon>Micrococcales</taxon>
        <taxon>Microbacteriaceae</taxon>
        <taxon>Microbacterium</taxon>
    </lineage>
</organism>
<feature type="transmembrane region" description="Helical" evidence="3">
    <location>
        <begin position="95"/>
        <end position="118"/>
    </location>
</feature>
<gene>
    <name evidence="5" type="ORF">N4R40_05460</name>
</gene>
<feature type="region of interest" description="Disordered" evidence="2">
    <location>
        <begin position="183"/>
        <end position="346"/>
    </location>
</feature>
<dbReference type="SUPFAM" id="SSF49879">
    <property type="entry name" value="SMAD/FHA domain"/>
    <property type="match status" value="1"/>
</dbReference>
<evidence type="ECO:0000256" key="3">
    <source>
        <dbReference type="SAM" id="Phobius"/>
    </source>
</evidence>
<keyword evidence="3" id="KW-1133">Transmembrane helix</keyword>
<reference evidence="5 6" key="1">
    <citation type="journal article" date="2024" name="Int. J. Syst. Evol. Microbiol.">
        <title>Microbacterium memoriense sp. nov., a member of the Actinomycetota from marine beach sediment of the north coast of Portugal.</title>
        <authorList>
            <person name="Santos J.D.N.D."/>
            <person name="Klimek D."/>
            <person name="Calusinska M."/>
            <person name="Lobo-da-Cunha A."/>
            <person name="Catita J."/>
            <person name="Goncalves H."/>
            <person name="Gonzalez I."/>
            <person name="Lage O.M."/>
        </authorList>
    </citation>
    <scope>NUCLEOTIDE SEQUENCE [LARGE SCALE GENOMIC DNA]</scope>
    <source>
        <strain evidence="5 6">PMIC_1C1B</strain>
    </source>
</reference>